<dbReference type="EMBL" id="QGLT01000003">
    <property type="protein sequence ID" value="PXZ00104.1"/>
    <property type="molecule type" value="Genomic_DNA"/>
</dbReference>
<dbReference type="OrthoDB" id="7340718at2"/>
<sequence>MSSSLSQLLATSFDQHSVPESVTAFVKQIIGDRQPIGVIYYGSSLWKKELTGLLDFYVVCQNLSDWYSEDCFKIVINYCLPPNIEYHEWSEGNVNLRAKVAILSIDQLQKATALQSIDTTMWARFCQPVKILWWKDEKGKQALLDCLIKAVNTAIWWATFLGPEYGTAEKYWCSLFRHTYDAELRVESNNRPMLILENREDYFKQLLKLGWQKAGISYNETKNYSLLPSVSKNQREYARKRWKIRKILGRPLNICRLIKAAFTFEGGAQYIVWKINRHRDINLELTAFQKKYPLINAPWILFKLYRQGLFKR</sequence>
<keyword evidence="2" id="KW-1185">Reference proteome</keyword>
<name>A0A318MVN3_9PROT</name>
<dbReference type="Proteomes" id="UP000247565">
    <property type="component" value="Unassembled WGS sequence"/>
</dbReference>
<evidence type="ECO:0000313" key="2">
    <source>
        <dbReference type="Proteomes" id="UP000247565"/>
    </source>
</evidence>
<proteinExistence type="predicted"/>
<dbReference type="AlphaFoldDB" id="A0A318MVN3"/>
<dbReference type="RefSeq" id="WP_110439027.1">
    <property type="nucleotide sequence ID" value="NZ_CP046393.1"/>
</dbReference>
<evidence type="ECO:0000313" key="1">
    <source>
        <dbReference type="EMBL" id="PXZ00104.1"/>
    </source>
</evidence>
<protein>
    <recommendedName>
        <fullName evidence="3">Phosphatidate cytidylyltransferase</fullName>
    </recommendedName>
</protein>
<gene>
    <name evidence="1" type="ORF">DK869_05550</name>
</gene>
<organism evidence="1 2">
    <name type="scientific">Commensalibacter melissae</name>
    <dbReference type="NCBI Taxonomy" id="2070537"/>
    <lineage>
        <taxon>Bacteria</taxon>
        <taxon>Pseudomonadati</taxon>
        <taxon>Pseudomonadota</taxon>
        <taxon>Alphaproteobacteria</taxon>
        <taxon>Acetobacterales</taxon>
        <taxon>Acetobacteraceae</taxon>
    </lineage>
</organism>
<reference evidence="1 2" key="1">
    <citation type="submission" date="2018-05" db="EMBL/GenBank/DDBJ databases">
        <title>Reference genomes for bee gut microbiota database.</title>
        <authorList>
            <person name="Ellegaard K.M."/>
        </authorList>
    </citation>
    <scope>NUCLEOTIDE SEQUENCE [LARGE SCALE GENOMIC DNA]</scope>
    <source>
        <strain evidence="1 2">ESL0284</strain>
    </source>
</reference>
<comment type="caution">
    <text evidence="1">The sequence shown here is derived from an EMBL/GenBank/DDBJ whole genome shotgun (WGS) entry which is preliminary data.</text>
</comment>
<evidence type="ECO:0008006" key="3">
    <source>
        <dbReference type="Google" id="ProtNLM"/>
    </source>
</evidence>
<accession>A0A318MVN3</accession>